<protein>
    <recommendedName>
        <fullName evidence="9">TRAP transporter small permease protein</fullName>
    </recommendedName>
</protein>
<proteinExistence type="inferred from homology"/>
<comment type="subunit">
    <text evidence="9">The complex comprises the extracytoplasmic solute receptor protein and the two transmembrane proteins.</text>
</comment>
<dbReference type="RefSeq" id="WP_209941941.1">
    <property type="nucleotide sequence ID" value="NZ_JAGGJU010000001.1"/>
</dbReference>
<organism evidence="11 12">
    <name type="scientific">Rhizobium halophytocola</name>
    <dbReference type="NCBI Taxonomy" id="735519"/>
    <lineage>
        <taxon>Bacteria</taxon>
        <taxon>Pseudomonadati</taxon>
        <taxon>Pseudomonadota</taxon>
        <taxon>Alphaproteobacteria</taxon>
        <taxon>Hyphomicrobiales</taxon>
        <taxon>Rhizobiaceae</taxon>
        <taxon>Rhizobium/Agrobacterium group</taxon>
        <taxon>Rhizobium</taxon>
    </lineage>
</organism>
<feature type="transmembrane region" description="Helical" evidence="9">
    <location>
        <begin position="135"/>
        <end position="161"/>
    </location>
</feature>
<dbReference type="PANTHER" id="PTHR35011:SF10">
    <property type="entry name" value="TRAP TRANSPORTER SMALL PERMEASE PROTEIN"/>
    <property type="match status" value="1"/>
</dbReference>
<keyword evidence="7 9" id="KW-0472">Membrane</keyword>
<comment type="similarity">
    <text evidence="8 9">Belongs to the TRAP transporter small permease family.</text>
</comment>
<evidence type="ECO:0000313" key="12">
    <source>
        <dbReference type="Proteomes" id="UP000759443"/>
    </source>
</evidence>
<dbReference type="InterPro" id="IPR055348">
    <property type="entry name" value="DctQ"/>
</dbReference>
<dbReference type="Proteomes" id="UP000759443">
    <property type="component" value="Unassembled WGS sequence"/>
</dbReference>
<evidence type="ECO:0000256" key="2">
    <source>
        <dbReference type="ARBA" id="ARBA00022448"/>
    </source>
</evidence>
<keyword evidence="5 9" id="KW-0812">Transmembrane</keyword>
<comment type="subcellular location">
    <subcellularLocation>
        <location evidence="1 9">Cell inner membrane</location>
        <topology evidence="1 9">Multi-pass membrane protein</topology>
    </subcellularLocation>
</comment>
<feature type="transmembrane region" description="Helical" evidence="9">
    <location>
        <begin position="12"/>
        <end position="35"/>
    </location>
</feature>
<dbReference type="Pfam" id="PF04290">
    <property type="entry name" value="DctQ"/>
    <property type="match status" value="1"/>
</dbReference>
<evidence type="ECO:0000313" key="11">
    <source>
        <dbReference type="EMBL" id="MBP1849115.1"/>
    </source>
</evidence>
<evidence type="ECO:0000256" key="6">
    <source>
        <dbReference type="ARBA" id="ARBA00022989"/>
    </source>
</evidence>
<dbReference type="InterPro" id="IPR007387">
    <property type="entry name" value="TRAP_DctQ"/>
</dbReference>
<keyword evidence="4 9" id="KW-0997">Cell inner membrane</keyword>
<evidence type="ECO:0000259" key="10">
    <source>
        <dbReference type="Pfam" id="PF04290"/>
    </source>
</evidence>
<evidence type="ECO:0000256" key="9">
    <source>
        <dbReference type="RuleBase" id="RU369079"/>
    </source>
</evidence>
<evidence type="ECO:0000256" key="3">
    <source>
        <dbReference type="ARBA" id="ARBA00022475"/>
    </source>
</evidence>
<comment type="caution">
    <text evidence="11">The sequence shown here is derived from an EMBL/GenBank/DDBJ whole genome shotgun (WGS) entry which is preliminary data.</text>
</comment>
<reference evidence="11 12" key="1">
    <citation type="submission" date="2021-03" db="EMBL/GenBank/DDBJ databases">
        <title>Genomic Encyclopedia of Type Strains, Phase IV (KMG-IV): sequencing the most valuable type-strain genomes for metagenomic binning, comparative biology and taxonomic classification.</title>
        <authorList>
            <person name="Goeker M."/>
        </authorList>
    </citation>
    <scope>NUCLEOTIDE SEQUENCE [LARGE SCALE GENOMIC DNA]</scope>
    <source>
        <strain evidence="11 12">DSM 21600</strain>
    </source>
</reference>
<sequence>MKNRDDIAVSRLFASTTKVLATVSGLFLLGMVVLIATDVIRRYVFSIPMLGTNEIVQLVTVAAVMMALPYCTASDGHVRVDILDNAIGAAGRFVGDVFSRMATSFVLGVLVWRAALKALDAQEYGDATNMLGLPIWPFYGLIAAGTAVAVLALLLQIMLLVHGKLAK</sequence>
<gene>
    <name evidence="11" type="ORF">J2Z17_000532</name>
</gene>
<keyword evidence="3" id="KW-1003">Cell membrane</keyword>
<dbReference type="PANTHER" id="PTHR35011">
    <property type="entry name" value="2,3-DIKETO-L-GULONATE TRAP TRANSPORTER SMALL PERMEASE PROTEIN YIAM"/>
    <property type="match status" value="1"/>
</dbReference>
<keyword evidence="12" id="KW-1185">Reference proteome</keyword>
<keyword evidence="6 9" id="KW-1133">Transmembrane helix</keyword>
<keyword evidence="2 9" id="KW-0813">Transport</keyword>
<evidence type="ECO:0000256" key="1">
    <source>
        <dbReference type="ARBA" id="ARBA00004429"/>
    </source>
</evidence>
<evidence type="ECO:0000256" key="5">
    <source>
        <dbReference type="ARBA" id="ARBA00022692"/>
    </source>
</evidence>
<accession>A0ABS4DTV2</accession>
<evidence type="ECO:0000256" key="8">
    <source>
        <dbReference type="ARBA" id="ARBA00038436"/>
    </source>
</evidence>
<dbReference type="EMBL" id="JAGGJU010000001">
    <property type="protein sequence ID" value="MBP1849115.1"/>
    <property type="molecule type" value="Genomic_DNA"/>
</dbReference>
<comment type="function">
    <text evidence="9">Part of the tripartite ATP-independent periplasmic (TRAP) transport system.</text>
</comment>
<feature type="transmembrane region" description="Helical" evidence="9">
    <location>
        <begin position="93"/>
        <end position="115"/>
    </location>
</feature>
<evidence type="ECO:0000256" key="7">
    <source>
        <dbReference type="ARBA" id="ARBA00023136"/>
    </source>
</evidence>
<name>A0ABS4DTV2_9HYPH</name>
<feature type="domain" description="Tripartite ATP-independent periplasmic transporters DctQ component" evidence="10">
    <location>
        <begin position="31"/>
        <end position="160"/>
    </location>
</feature>
<evidence type="ECO:0000256" key="4">
    <source>
        <dbReference type="ARBA" id="ARBA00022519"/>
    </source>
</evidence>
<feature type="transmembrane region" description="Helical" evidence="9">
    <location>
        <begin position="55"/>
        <end position="73"/>
    </location>
</feature>